<evidence type="ECO:0000259" key="1">
    <source>
        <dbReference type="Pfam" id="PF13302"/>
    </source>
</evidence>
<dbReference type="PANTHER" id="PTHR43610:SF1">
    <property type="entry name" value="N-ACETYLTRANSFERASE DOMAIN-CONTAINING PROTEIN"/>
    <property type="match status" value="1"/>
</dbReference>
<dbReference type="SUPFAM" id="SSF55729">
    <property type="entry name" value="Acyl-CoA N-acyltransferases (Nat)"/>
    <property type="match status" value="1"/>
</dbReference>
<keyword evidence="3" id="KW-1185">Reference proteome</keyword>
<dbReference type="GO" id="GO:0016740">
    <property type="term" value="F:transferase activity"/>
    <property type="evidence" value="ECO:0007669"/>
    <property type="project" value="UniProtKB-KW"/>
</dbReference>
<dbReference type="PANTHER" id="PTHR43610">
    <property type="entry name" value="BLL6696 PROTEIN"/>
    <property type="match status" value="1"/>
</dbReference>
<accession>A0ABY8PWA7</accession>
<name>A0ABY8PWA7_9ACTN</name>
<evidence type="ECO:0000313" key="2">
    <source>
        <dbReference type="EMBL" id="WGT46761.1"/>
    </source>
</evidence>
<reference evidence="2 3" key="1">
    <citation type="journal article" date="2008" name="Int. J. Syst. Evol. Microbiol.">
        <title>Tessaracoccus flavescens sp. nov., isolated from marine sediment.</title>
        <authorList>
            <person name="Lee D.W."/>
            <person name="Lee S.D."/>
        </authorList>
    </citation>
    <scope>NUCLEOTIDE SEQUENCE [LARGE SCALE GENOMIC DNA]</scope>
    <source>
        <strain evidence="2 3">T21</strain>
    </source>
</reference>
<dbReference type="EMBL" id="CP123967">
    <property type="protein sequence ID" value="WGT46761.1"/>
    <property type="molecule type" value="Genomic_DNA"/>
</dbReference>
<organism evidence="2 3">
    <name type="scientific">Tessaracoccus lacteus</name>
    <dbReference type="NCBI Taxonomy" id="3041766"/>
    <lineage>
        <taxon>Bacteria</taxon>
        <taxon>Bacillati</taxon>
        <taxon>Actinomycetota</taxon>
        <taxon>Actinomycetes</taxon>
        <taxon>Propionibacteriales</taxon>
        <taxon>Propionibacteriaceae</taxon>
        <taxon>Tessaracoccus</taxon>
    </lineage>
</organism>
<dbReference type="RefSeq" id="WP_281144521.1">
    <property type="nucleotide sequence ID" value="NZ_CP123967.1"/>
</dbReference>
<feature type="domain" description="N-acetyltransferase" evidence="1">
    <location>
        <begin position="15"/>
        <end position="147"/>
    </location>
</feature>
<dbReference type="InterPro" id="IPR000182">
    <property type="entry name" value="GNAT_dom"/>
</dbReference>
<dbReference type="EC" id="2.-.-.-" evidence="2"/>
<dbReference type="Gene3D" id="3.40.630.30">
    <property type="match status" value="1"/>
</dbReference>
<keyword evidence="2" id="KW-0808">Transferase</keyword>
<dbReference type="Proteomes" id="UP001244136">
    <property type="component" value="Chromosome"/>
</dbReference>
<dbReference type="InterPro" id="IPR016181">
    <property type="entry name" value="Acyl_CoA_acyltransferase"/>
</dbReference>
<evidence type="ECO:0000313" key="3">
    <source>
        <dbReference type="Proteomes" id="UP001244136"/>
    </source>
</evidence>
<protein>
    <submittedName>
        <fullName evidence="2">GNAT family protein</fullName>
        <ecNumber evidence="2">2.-.-.-</ecNumber>
    </submittedName>
</protein>
<sequence>MRDVETTVLEGHGVRLEPLGPEHAAGLAEAVRDGELWRDPLTSVPSPDEVEGYIAVSTGRIAFAVIDTPTGRVVGSTSYYDVNAAVGRLLVGWTFYAQSSQRTHINTAAKLLLLGHAFDDLGAETVAWRTDSLNLRSRRAIERLGARLDGVIRGDQARSDGSVRDSASYSLTRDEWPTARDGLVGALAAYHV</sequence>
<proteinExistence type="predicted"/>
<dbReference type="Pfam" id="PF13302">
    <property type="entry name" value="Acetyltransf_3"/>
    <property type="match status" value="1"/>
</dbReference>
<gene>
    <name evidence="2" type="ORF">QH948_11560</name>
</gene>